<feature type="signal peptide" evidence="1">
    <location>
        <begin position="1"/>
        <end position="21"/>
    </location>
</feature>
<protein>
    <submittedName>
        <fullName evidence="2">MtrB/PioB family decaheme-associated outer membrane protein</fullName>
    </submittedName>
</protein>
<evidence type="ECO:0000313" key="2">
    <source>
        <dbReference type="EMBL" id="MDV5389443.1"/>
    </source>
</evidence>
<evidence type="ECO:0000313" key="3">
    <source>
        <dbReference type="Proteomes" id="UP001187859"/>
    </source>
</evidence>
<reference evidence="2" key="1">
    <citation type="submission" date="2023-05" db="EMBL/GenBank/DDBJ databases">
        <title>Colonisation of extended spectrum b-lactamase- and carbapenemase-producing bacteria on hospital surfaces from low- and middle-income countries.</title>
        <authorList>
            <person name="Nieto-Rosado M."/>
            <person name="Sands K."/>
            <person name="Iregbu K."/>
            <person name="Zahra R."/>
            <person name="Mazarati J.B."/>
            <person name="Mehtar S."/>
            <person name="Barnards-Group B."/>
            <person name="Walsh T.R."/>
        </authorList>
    </citation>
    <scope>NUCLEOTIDE SEQUENCE</scope>
    <source>
        <strain evidence="2">PP-E493</strain>
    </source>
</reference>
<dbReference type="AlphaFoldDB" id="A0AAE4PW99"/>
<dbReference type="RefSeq" id="WP_172590349.1">
    <property type="nucleotide sequence ID" value="NZ_BLRG01000096.1"/>
</dbReference>
<gene>
    <name evidence="2" type="ORF">QM089_03985</name>
</gene>
<sequence length="662" mass="74577">MSFKLNIITLGLLAATSGVSAADFSVHKANLQGLKLDAYQCKSCIGEKRYQGELQLSAGWADNDDIHAGNAFGDASDGMRAAMDADVRYRNAGYEANVQAYQLGLENSYAHLDAGRSGQYALNLDYQLLTRYDSRAQTQLWHNNGLLLPDTATRDVDLQLEREKVGLGLAAQYGVMQAFINYDHEQKTGNRRSSLVTPRPVNFALPVDANTENLNAGLNISGENWLSELAYHGSFYRNNIDNLSLPYLPDVYAATPDNDAHQVSLSGQYMLGRGNVNGRVAAGRMLQDGDLIQVSGNPLQSWDGQVDTLDARIGFSNMLSPRWRVNGQVDYSERDNKSSVWEFAQLEFDNVSGAFKQNVPMDIERLTYKLHSSYRFNSEYRLMGGYDRKEVERSYLEREQTHDDAFWAKLNIRSLANTVIDFGGRYENRSGSVYNAVENTSIEENPLLRKFYLADRERQAVDLKVNYVPLSWLTIDLNGYYAKDDYAKTIIGLTESTDYGYDLQLGMQLSEQLHLYASASQQWIDSAIAGSQSFSSPDWYNDVADEFINLGAGFTYSGLFDDRLTLGGNYQFSNSASDTLVTYNEVQPYGDYYSYNHSVELYGRYALSERMGLKLSYQYERYYDTDYSQSAVNSIPGLITLGDLNHNYNAHLLMFTFSYLLP</sequence>
<comment type="caution">
    <text evidence="2">The sequence shown here is derived from an EMBL/GenBank/DDBJ whole genome shotgun (WGS) entry which is preliminary data.</text>
</comment>
<keyword evidence="1" id="KW-0732">Signal</keyword>
<name>A0AAE4PW99_9GAMM</name>
<dbReference type="EMBL" id="JASGOQ010000001">
    <property type="protein sequence ID" value="MDV5389443.1"/>
    <property type="molecule type" value="Genomic_DNA"/>
</dbReference>
<evidence type="ECO:0000256" key="1">
    <source>
        <dbReference type="SAM" id="SignalP"/>
    </source>
</evidence>
<dbReference type="NCBIfam" id="TIGR03509">
    <property type="entry name" value="OMP_MtrB_PioB"/>
    <property type="match status" value="1"/>
</dbReference>
<organism evidence="2 3">
    <name type="scientific">Shewanella xiamenensis</name>
    <dbReference type="NCBI Taxonomy" id="332186"/>
    <lineage>
        <taxon>Bacteria</taxon>
        <taxon>Pseudomonadati</taxon>
        <taxon>Pseudomonadota</taxon>
        <taxon>Gammaproteobacteria</taxon>
        <taxon>Alteromonadales</taxon>
        <taxon>Shewanellaceae</taxon>
        <taxon>Shewanella</taxon>
    </lineage>
</organism>
<dbReference type="Pfam" id="PF11854">
    <property type="entry name" value="MtrB_PioB"/>
    <property type="match status" value="1"/>
</dbReference>
<dbReference type="Proteomes" id="UP001187859">
    <property type="component" value="Unassembled WGS sequence"/>
</dbReference>
<feature type="chain" id="PRO_5042044254" evidence="1">
    <location>
        <begin position="22"/>
        <end position="662"/>
    </location>
</feature>
<accession>A0AAE4PW99</accession>
<dbReference type="InterPro" id="IPR020016">
    <property type="entry name" value="Decahaem-assoc_OM_MtrB/PioB"/>
</dbReference>
<proteinExistence type="predicted"/>